<dbReference type="Proteomes" id="UP000178129">
    <property type="component" value="Unassembled WGS sequence"/>
</dbReference>
<evidence type="ECO:0000256" key="4">
    <source>
        <dbReference type="ARBA" id="ARBA00023239"/>
    </source>
</evidence>
<proteinExistence type="inferred from homology"/>
<keyword evidence="9" id="KW-1185">Reference proteome</keyword>
<dbReference type="SUPFAM" id="SSF48403">
    <property type="entry name" value="Ankyrin repeat"/>
    <property type="match status" value="1"/>
</dbReference>
<dbReference type="PROSITE" id="PS50088">
    <property type="entry name" value="ANK_REPEAT"/>
    <property type="match status" value="1"/>
</dbReference>
<name>A0A1E1L7A3_9HELO</name>
<accession>A0A1E1L7A3</accession>
<dbReference type="InterPro" id="IPR015421">
    <property type="entry name" value="PyrdxlP-dep_Trfase_major"/>
</dbReference>
<dbReference type="GO" id="GO:0030170">
    <property type="term" value="F:pyridoxal phosphate binding"/>
    <property type="evidence" value="ECO:0007669"/>
    <property type="project" value="InterPro"/>
</dbReference>
<evidence type="ECO:0000313" key="9">
    <source>
        <dbReference type="Proteomes" id="UP000178129"/>
    </source>
</evidence>
<comment type="similarity">
    <text evidence="2">Belongs to the group II decarboxylase family.</text>
</comment>
<dbReference type="GO" id="GO:0005737">
    <property type="term" value="C:cytoplasm"/>
    <property type="evidence" value="ECO:0007669"/>
    <property type="project" value="TreeGrafter"/>
</dbReference>
<protein>
    <submittedName>
        <fullName evidence="8">Related to L-2,4-diaminobutyrate decarboxylase</fullName>
    </submittedName>
</protein>
<dbReference type="InterPro" id="IPR015424">
    <property type="entry name" value="PyrdxlP-dep_Trfase"/>
</dbReference>
<feature type="modified residue" description="N6-(pyridoxal phosphate)lysine" evidence="5">
    <location>
        <position position="317"/>
    </location>
</feature>
<evidence type="ECO:0000256" key="6">
    <source>
        <dbReference type="PROSITE-ProRule" id="PRU00023"/>
    </source>
</evidence>
<dbReference type="InterPro" id="IPR015422">
    <property type="entry name" value="PyrdxlP-dep_Trfase_small"/>
</dbReference>
<dbReference type="PANTHER" id="PTHR11999:SF165">
    <property type="entry name" value="DECARBOXYLASE, PUTATIVE (AFU_ORTHOLOGUE AFUA_2G04980)-RELATED"/>
    <property type="match status" value="1"/>
</dbReference>
<evidence type="ECO:0000256" key="5">
    <source>
        <dbReference type="PIRSR" id="PIRSR602129-50"/>
    </source>
</evidence>
<dbReference type="PANTHER" id="PTHR11999">
    <property type="entry name" value="GROUP II PYRIDOXAL-5-PHOSPHATE DECARBOXYLASE"/>
    <property type="match status" value="1"/>
</dbReference>
<keyword evidence="4" id="KW-0456">Lyase</keyword>
<dbReference type="STRING" id="914237.A0A1E1L7A3"/>
<comment type="caution">
    <text evidence="8">The sequence shown here is derived from an EMBL/GenBank/DDBJ whole genome shotgun (WGS) entry which is preliminary data.</text>
</comment>
<feature type="region of interest" description="Disordered" evidence="7">
    <location>
        <begin position="730"/>
        <end position="772"/>
    </location>
</feature>
<dbReference type="InterPro" id="IPR010977">
    <property type="entry name" value="Aromatic_deC"/>
</dbReference>
<dbReference type="InParanoid" id="A0A1E1L7A3"/>
<gene>
    <name evidence="8" type="ORF">RCO7_03379</name>
</gene>
<dbReference type="AlphaFoldDB" id="A0A1E1L7A3"/>
<dbReference type="Gene3D" id="1.25.40.20">
    <property type="entry name" value="Ankyrin repeat-containing domain"/>
    <property type="match status" value="1"/>
</dbReference>
<dbReference type="InterPro" id="IPR002129">
    <property type="entry name" value="PyrdxlP-dep_de-COase"/>
</dbReference>
<dbReference type="EMBL" id="FJUW01000038">
    <property type="protein sequence ID" value="CZT06411.1"/>
    <property type="molecule type" value="Genomic_DNA"/>
</dbReference>
<organism evidence="8 9">
    <name type="scientific">Rhynchosporium graminicola</name>
    <dbReference type="NCBI Taxonomy" id="2792576"/>
    <lineage>
        <taxon>Eukaryota</taxon>
        <taxon>Fungi</taxon>
        <taxon>Dikarya</taxon>
        <taxon>Ascomycota</taxon>
        <taxon>Pezizomycotina</taxon>
        <taxon>Leotiomycetes</taxon>
        <taxon>Helotiales</taxon>
        <taxon>Ploettnerulaceae</taxon>
        <taxon>Rhynchosporium</taxon>
    </lineage>
</organism>
<dbReference type="Gene3D" id="3.40.640.10">
    <property type="entry name" value="Type I PLP-dependent aspartate aminotransferase-like (Major domain)"/>
    <property type="match status" value="1"/>
</dbReference>
<feature type="compositionally biased region" description="Low complexity" evidence="7">
    <location>
        <begin position="753"/>
        <end position="766"/>
    </location>
</feature>
<feature type="repeat" description="ANK" evidence="6">
    <location>
        <begin position="865"/>
        <end position="897"/>
    </location>
</feature>
<keyword evidence="6" id="KW-0040">ANK repeat</keyword>
<keyword evidence="3 5" id="KW-0663">Pyridoxal phosphate</keyword>
<dbReference type="SUPFAM" id="SSF53383">
    <property type="entry name" value="PLP-dependent transferases"/>
    <property type="match status" value="1"/>
</dbReference>
<sequence>MSFSVSSSYTKLRLIVDSTTNDALPSVPNLENAAQSLSLALPAVGLGQEATTAHLLTDLTPGFNGPKTSSNYYGFVTGGVFPIAEIADNIVTAFDQNLQVHLSDQSIATAVEDKALSMLVELLDLGDGWVGKTFTTGATGANVMGLACGREAVVDARLKAAGESGGVGELGLLGACLKAGIKEIQVLTTMGHSSLYKAGSIVGLGRAAVKDIATNKHEPWKMDVDALKRELEIATEGVVSIVALSMGEVNTGRFATDGPDMLKKVREICDQYGAWLHIDGAFGIFARCLPSTVEFATLRKYASGIELADSICGDAHKMLNVPYDCGFFFTRSTNILSSIFQNPNAAYLSAGESSIPSPLNNGLENSRRFRALPVYAVLLAYGREGLAEMFARQVRLAREVSKFLTESDDFELLATQPSQSGNFDDVHIIVIFKAKNERFNVDLVKRINATRKMYVSGTKWDGKPACRIAFPRRLLHCKPVGFDPVGWSLVHDNYLGPSDRSSTISAMSFGFGVGDFLAVGKLAWAVYKSCKDAPESFSNMSTEVLLLHAVLKEVEEALADEPLTESKKLNLATIGSGCHSVLSDLQILLTKYESMGPQSRRTWDRMKWGSNDVTGLRARLTSNTILLTTFLDFASNLQRRLNRFVEELQDGKYERSVITVAIVESLAPAAKETWRAIRKELENIGISVLAFEANRPFIMNWFEKATRSGHFEEQNNESNHEYLHSDGINVESSSLSSNQRSSKIDHLPTKPPSSQSKFQSSVSQNSTGMSLTKRSFAPSDRFEIHDDGFEASTDIVSFPTAHDHFDANEPSRRRNYNIVRTPRITKLMARVLGYNAAFSKACEAGDVDKAKSLFRKGVDLNSIRHEKTALGFAALGCHIALAIWLLESGADIDLADGRIRSPIYQSIRGPIESYLLMTELLLRKGADVNAGFRFDFPTALWEAARSGKTGAVVLLGYGAEVKANQEYPH</sequence>
<dbReference type="InterPro" id="IPR036770">
    <property type="entry name" value="Ankyrin_rpt-contain_sf"/>
</dbReference>
<dbReference type="GO" id="GO:0016831">
    <property type="term" value="F:carboxy-lyase activity"/>
    <property type="evidence" value="ECO:0007669"/>
    <property type="project" value="TreeGrafter"/>
</dbReference>
<evidence type="ECO:0000313" key="8">
    <source>
        <dbReference type="EMBL" id="CZT06411.1"/>
    </source>
</evidence>
<evidence type="ECO:0000256" key="3">
    <source>
        <dbReference type="ARBA" id="ARBA00022898"/>
    </source>
</evidence>
<dbReference type="InterPro" id="IPR002110">
    <property type="entry name" value="Ankyrin_rpt"/>
</dbReference>
<feature type="compositionally biased region" description="Low complexity" evidence="7">
    <location>
        <begin position="732"/>
        <end position="741"/>
    </location>
</feature>
<dbReference type="Pfam" id="PF00282">
    <property type="entry name" value="Pyridoxal_deC"/>
    <property type="match status" value="1"/>
</dbReference>
<evidence type="ECO:0000256" key="2">
    <source>
        <dbReference type="ARBA" id="ARBA00009533"/>
    </source>
</evidence>
<dbReference type="GO" id="GO:0019752">
    <property type="term" value="P:carboxylic acid metabolic process"/>
    <property type="evidence" value="ECO:0007669"/>
    <property type="project" value="InterPro"/>
</dbReference>
<reference evidence="9" key="1">
    <citation type="submission" date="2016-03" db="EMBL/GenBank/DDBJ databases">
        <authorList>
            <person name="Ploux O."/>
        </authorList>
    </citation>
    <scope>NUCLEOTIDE SEQUENCE [LARGE SCALE GENOMIC DNA]</scope>
    <source>
        <strain evidence="9">UK7</strain>
    </source>
</reference>
<comment type="cofactor">
    <cofactor evidence="1 5">
        <name>pyridoxal 5'-phosphate</name>
        <dbReference type="ChEBI" id="CHEBI:597326"/>
    </cofactor>
</comment>
<evidence type="ECO:0000256" key="7">
    <source>
        <dbReference type="SAM" id="MobiDB-lite"/>
    </source>
</evidence>
<dbReference type="Gene3D" id="3.90.1150.10">
    <property type="entry name" value="Aspartate Aminotransferase, domain 1"/>
    <property type="match status" value="1"/>
</dbReference>
<dbReference type="SMART" id="SM00248">
    <property type="entry name" value="ANK"/>
    <property type="match status" value="3"/>
</dbReference>
<evidence type="ECO:0000256" key="1">
    <source>
        <dbReference type="ARBA" id="ARBA00001933"/>
    </source>
</evidence>